<gene>
    <name evidence="3" type="ORF">QTG54_015616</name>
</gene>
<proteinExistence type="predicted"/>
<dbReference type="Proteomes" id="UP001224775">
    <property type="component" value="Unassembled WGS sequence"/>
</dbReference>
<keyword evidence="1" id="KW-0812">Transmembrane</keyword>
<evidence type="ECO:0000256" key="1">
    <source>
        <dbReference type="SAM" id="Phobius"/>
    </source>
</evidence>
<keyword evidence="1" id="KW-1133">Transmembrane helix</keyword>
<dbReference type="EC" id="2.1.1.-" evidence="3"/>
<protein>
    <submittedName>
        <fullName evidence="3">Methyltransferase</fullName>
        <ecNumber evidence="3">2.1.1.-</ecNumber>
    </submittedName>
</protein>
<dbReference type="SUPFAM" id="SSF53335">
    <property type="entry name" value="S-adenosyl-L-methionine-dependent methyltransferases"/>
    <property type="match status" value="1"/>
</dbReference>
<sequence>MNDDSLQSVAAKSIIVAAALLIIWMGKRCAFHSRSTDLIASSSKSKSAPRTNATATEAPFDNLADVYDSSFCHTTVGRLLRHQTWKDLDEAFATSKFKSKPAAPILEIGCGTGDDALHLASQHVYVLATDYSKGMIRKARKKCSSNTTVPRGCQPTFKKLDLRDSHYDVSLEPIHKFAGAYCNFGGLNNLSPEDIGHLANELSELIYPGGKVVLVVMGRFCLFETLYYLWKCNFKRAFRRLERSQNAGIAARVAPNTKKQTVYFYSPGFMEKTFTDTSQFCVIRKRAIGLTLPPSLWSRSSSKKMHPSLLSFLSWVDSMMSGYWPFFYFGDHFLIEFKRL</sequence>
<evidence type="ECO:0000313" key="3">
    <source>
        <dbReference type="EMBL" id="KAK1733761.1"/>
    </source>
</evidence>
<dbReference type="InterPro" id="IPR029063">
    <property type="entry name" value="SAM-dependent_MTases_sf"/>
</dbReference>
<accession>A0AAD8XTT7</accession>
<dbReference type="CDD" id="cd02440">
    <property type="entry name" value="AdoMet_MTases"/>
    <property type="match status" value="1"/>
</dbReference>
<keyword evidence="4" id="KW-1185">Reference proteome</keyword>
<organism evidence="3 4">
    <name type="scientific">Skeletonema marinoi</name>
    <dbReference type="NCBI Taxonomy" id="267567"/>
    <lineage>
        <taxon>Eukaryota</taxon>
        <taxon>Sar</taxon>
        <taxon>Stramenopiles</taxon>
        <taxon>Ochrophyta</taxon>
        <taxon>Bacillariophyta</taxon>
        <taxon>Coscinodiscophyceae</taxon>
        <taxon>Thalassiosirophycidae</taxon>
        <taxon>Thalassiosirales</taxon>
        <taxon>Skeletonemataceae</taxon>
        <taxon>Skeletonema</taxon>
        <taxon>Skeletonema marinoi-dohrnii complex</taxon>
    </lineage>
</organism>
<keyword evidence="1" id="KW-0472">Membrane</keyword>
<keyword evidence="3" id="KW-0808">Transferase</keyword>
<evidence type="ECO:0000259" key="2">
    <source>
        <dbReference type="Pfam" id="PF13649"/>
    </source>
</evidence>
<dbReference type="Gene3D" id="3.40.50.150">
    <property type="entry name" value="Vaccinia Virus protein VP39"/>
    <property type="match status" value="1"/>
</dbReference>
<dbReference type="InterPro" id="IPR041698">
    <property type="entry name" value="Methyltransf_25"/>
</dbReference>
<name>A0AAD8XTT7_9STRA</name>
<feature type="domain" description="Methyltransferase" evidence="2">
    <location>
        <begin position="105"/>
        <end position="210"/>
    </location>
</feature>
<feature type="transmembrane region" description="Helical" evidence="1">
    <location>
        <begin position="6"/>
        <end position="25"/>
    </location>
</feature>
<dbReference type="EMBL" id="JATAAI010000045">
    <property type="protein sequence ID" value="KAK1733761.1"/>
    <property type="molecule type" value="Genomic_DNA"/>
</dbReference>
<reference evidence="3" key="1">
    <citation type="submission" date="2023-06" db="EMBL/GenBank/DDBJ databases">
        <title>Survivors Of The Sea: Transcriptome response of Skeletonema marinoi to long-term dormancy.</title>
        <authorList>
            <person name="Pinder M.I.M."/>
            <person name="Kourtchenko O."/>
            <person name="Robertson E.K."/>
            <person name="Larsson T."/>
            <person name="Maumus F."/>
            <person name="Osuna-Cruz C.M."/>
            <person name="Vancaester E."/>
            <person name="Stenow R."/>
            <person name="Vandepoele K."/>
            <person name="Ploug H."/>
            <person name="Bruchert V."/>
            <person name="Godhe A."/>
            <person name="Topel M."/>
        </authorList>
    </citation>
    <scope>NUCLEOTIDE SEQUENCE</scope>
    <source>
        <strain evidence="3">R05AC</strain>
    </source>
</reference>
<dbReference type="AlphaFoldDB" id="A0AAD8XTT7"/>
<dbReference type="Pfam" id="PF13649">
    <property type="entry name" value="Methyltransf_25"/>
    <property type="match status" value="1"/>
</dbReference>
<dbReference type="GO" id="GO:0008168">
    <property type="term" value="F:methyltransferase activity"/>
    <property type="evidence" value="ECO:0007669"/>
    <property type="project" value="UniProtKB-KW"/>
</dbReference>
<comment type="caution">
    <text evidence="3">The sequence shown here is derived from an EMBL/GenBank/DDBJ whole genome shotgun (WGS) entry which is preliminary data.</text>
</comment>
<evidence type="ECO:0000313" key="4">
    <source>
        <dbReference type="Proteomes" id="UP001224775"/>
    </source>
</evidence>
<dbReference type="GO" id="GO:0032259">
    <property type="term" value="P:methylation"/>
    <property type="evidence" value="ECO:0007669"/>
    <property type="project" value="UniProtKB-KW"/>
</dbReference>
<keyword evidence="3" id="KW-0489">Methyltransferase</keyword>